<organism evidence="9 10">
    <name type="scientific">Aquimonas voraii</name>
    <dbReference type="NCBI Taxonomy" id="265719"/>
    <lineage>
        <taxon>Bacteria</taxon>
        <taxon>Pseudomonadati</taxon>
        <taxon>Pseudomonadota</taxon>
        <taxon>Gammaproteobacteria</taxon>
        <taxon>Lysobacterales</taxon>
        <taxon>Lysobacteraceae</taxon>
        <taxon>Aquimonas</taxon>
    </lineage>
</organism>
<evidence type="ECO:0000256" key="3">
    <source>
        <dbReference type="ARBA" id="ARBA00022475"/>
    </source>
</evidence>
<dbReference type="PANTHER" id="PTHR30465:SF74">
    <property type="entry name" value="OLIGOPEPTIDE TRANSPORT SYSTEM PERMEASE PROTEIN OPPB"/>
    <property type="match status" value="1"/>
</dbReference>
<reference evidence="9 10" key="1">
    <citation type="submission" date="2016-10" db="EMBL/GenBank/DDBJ databases">
        <authorList>
            <person name="de Groot N.N."/>
        </authorList>
    </citation>
    <scope>NUCLEOTIDE SEQUENCE [LARGE SCALE GENOMIC DNA]</scope>
    <source>
        <strain evidence="9 10">DSM 16957</strain>
    </source>
</reference>
<keyword evidence="2 7" id="KW-0813">Transport</keyword>
<evidence type="ECO:0000313" key="9">
    <source>
        <dbReference type="EMBL" id="SDD90426.1"/>
    </source>
</evidence>
<dbReference type="OrthoDB" id="9805855at2"/>
<comment type="similarity">
    <text evidence="7">Belongs to the binding-protein-dependent transport system permease family.</text>
</comment>
<dbReference type="EMBL" id="FNAG01000010">
    <property type="protein sequence ID" value="SDD90426.1"/>
    <property type="molecule type" value="Genomic_DNA"/>
</dbReference>
<evidence type="ECO:0000256" key="6">
    <source>
        <dbReference type="ARBA" id="ARBA00023136"/>
    </source>
</evidence>
<dbReference type="RefSeq" id="WP_091244028.1">
    <property type="nucleotide sequence ID" value="NZ_FNAG01000010.1"/>
</dbReference>
<evidence type="ECO:0000256" key="2">
    <source>
        <dbReference type="ARBA" id="ARBA00022448"/>
    </source>
</evidence>
<dbReference type="GO" id="GO:0005886">
    <property type="term" value="C:plasma membrane"/>
    <property type="evidence" value="ECO:0007669"/>
    <property type="project" value="UniProtKB-SubCell"/>
</dbReference>
<feature type="domain" description="ABC transmembrane type-1" evidence="8">
    <location>
        <begin position="95"/>
        <end position="296"/>
    </location>
</feature>
<feature type="transmembrane region" description="Helical" evidence="7">
    <location>
        <begin position="271"/>
        <end position="292"/>
    </location>
</feature>
<evidence type="ECO:0000259" key="8">
    <source>
        <dbReference type="PROSITE" id="PS50928"/>
    </source>
</evidence>
<evidence type="ECO:0000256" key="5">
    <source>
        <dbReference type="ARBA" id="ARBA00022989"/>
    </source>
</evidence>
<evidence type="ECO:0000256" key="4">
    <source>
        <dbReference type="ARBA" id="ARBA00022692"/>
    </source>
</evidence>
<dbReference type="PANTHER" id="PTHR30465">
    <property type="entry name" value="INNER MEMBRANE ABC TRANSPORTER"/>
    <property type="match status" value="1"/>
</dbReference>
<dbReference type="CDD" id="cd06261">
    <property type="entry name" value="TM_PBP2"/>
    <property type="match status" value="1"/>
</dbReference>
<feature type="transmembrane region" description="Helical" evidence="7">
    <location>
        <begin position="173"/>
        <end position="192"/>
    </location>
</feature>
<proteinExistence type="inferred from homology"/>
<keyword evidence="10" id="KW-1185">Reference proteome</keyword>
<keyword evidence="4 7" id="KW-0812">Transmembrane</keyword>
<comment type="subcellular location">
    <subcellularLocation>
        <location evidence="1 7">Cell membrane</location>
        <topology evidence="1 7">Multi-pass membrane protein</topology>
    </subcellularLocation>
</comment>
<feature type="transmembrane region" description="Helical" evidence="7">
    <location>
        <begin position="213"/>
        <end position="236"/>
    </location>
</feature>
<dbReference type="Gene3D" id="1.10.3720.10">
    <property type="entry name" value="MetI-like"/>
    <property type="match status" value="1"/>
</dbReference>
<keyword evidence="5 7" id="KW-1133">Transmembrane helix</keyword>
<evidence type="ECO:0000313" key="10">
    <source>
        <dbReference type="Proteomes" id="UP000199603"/>
    </source>
</evidence>
<keyword evidence="3" id="KW-1003">Cell membrane</keyword>
<gene>
    <name evidence="9" type="ORF">SAMN04488509_11037</name>
</gene>
<evidence type="ECO:0000256" key="1">
    <source>
        <dbReference type="ARBA" id="ARBA00004651"/>
    </source>
</evidence>
<dbReference type="InterPro" id="IPR000515">
    <property type="entry name" value="MetI-like"/>
</dbReference>
<feature type="transmembrane region" description="Helical" evidence="7">
    <location>
        <begin position="142"/>
        <end position="161"/>
    </location>
</feature>
<keyword evidence="6 7" id="KW-0472">Membrane</keyword>
<sequence>MKLPSLASRVLEAGLTLWLLLSLCFVLLRLAPGGPFDGERAAPPEIEAALAQAYRLDAQLWQQYLDWFGGLLRGDLGPSFTYPDQRVGDLILQALPVTLVSGGLALLLAIALALPLGWLAARARGRWPDRLLMGVSGLGLALPKYVVAPLLVLVFAVLLKLLPAGGWGRVDQLVLPVLALSLPNLAYAARLVRAGLLEAWESDWYRAAKARGLSSSALLLRHAAPVALLPLLAWIAPAAINLLSGSAVVEQIFGLPGLGRYFVQGALNRDYTLVLGVVATVGVGIVLVNAVVDALRARFEQRES</sequence>
<dbReference type="GO" id="GO:0055085">
    <property type="term" value="P:transmembrane transport"/>
    <property type="evidence" value="ECO:0007669"/>
    <property type="project" value="InterPro"/>
</dbReference>
<evidence type="ECO:0000256" key="7">
    <source>
        <dbReference type="RuleBase" id="RU363032"/>
    </source>
</evidence>
<dbReference type="SUPFAM" id="SSF161098">
    <property type="entry name" value="MetI-like"/>
    <property type="match status" value="1"/>
</dbReference>
<dbReference type="AlphaFoldDB" id="A0A1G6YLK3"/>
<dbReference type="InterPro" id="IPR035906">
    <property type="entry name" value="MetI-like_sf"/>
</dbReference>
<dbReference type="Pfam" id="PF00528">
    <property type="entry name" value="BPD_transp_1"/>
    <property type="match status" value="1"/>
</dbReference>
<feature type="transmembrane region" description="Helical" evidence="7">
    <location>
        <begin position="99"/>
        <end position="121"/>
    </location>
</feature>
<accession>A0A1G6YLK3</accession>
<dbReference type="PROSITE" id="PS50928">
    <property type="entry name" value="ABC_TM1"/>
    <property type="match status" value="1"/>
</dbReference>
<dbReference type="STRING" id="265719.SAMN04488509_11037"/>
<protein>
    <submittedName>
        <fullName evidence="9">Oligopeptide transport system permease protein</fullName>
    </submittedName>
</protein>
<name>A0A1G6YLK3_9GAMM</name>
<dbReference type="Proteomes" id="UP000199603">
    <property type="component" value="Unassembled WGS sequence"/>
</dbReference>